<feature type="transmembrane region" description="Helical" evidence="6">
    <location>
        <begin position="144"/>
        <end position="165"/>
    </location>
</feature>
<evidence type="ECO:0000256" key="1">
    <source>
        <dbReference type="ARBA" id="ARBA00004141"/>
    </source>
</evidence>
<proteinExistence type="inferred from homology"/>
<dbReference type="AlphaFoldDB" id="A0A423VE44"/>
<organism evidence="8 9">
    <name type="scientific">Cytospora leucostoma</name>
    <dbReference type="NCBI Taxonomy" id="1230097"/>
    <lineage>
        <taxon>Eukaryota</taxon>
        <taxon>Fungi</taxon>
        <taxon>Dikarya</taxon>
        <taxon>Ascomycota</taxon>
        <taxon>Pezizomycotina</taxon>
        <taxon>Sordariomycetes</taxon>
        <taxon>Sordariomycetidae</taxon>
        <taxon>Diaporthales</taxon>
        <taxon>Cytosporaceae</taxon>
        <taxon>Cytospora</taxon>
    </lineage>
</organism>
<keyword evidence="2 6" id="KW-0812">Transmembrane</keyword>
<feature type="transmembrane region" description="Helical" evidence="6">
    <location>
        <begin position="95"/>
        <end position="116"/>
    </location>
</feature>
<dbReference type="Pfam" id="PF20684">
    <property type="entry name" value="Fung_rhodopsin"/>
    <property type="match status" value="1"/>
</dbReference>
<feature type="transmembrane region" description="Helical" evidence="6">
    <location>
        <begin position="213"/>
        <end position="236"/>
    </location>
</feature>
<evidence type="ECO:0000313" key="9">
    <source>
        <dbReference type="Proteomes" id="UP000285146"/>
    </source>
</evidence>
<feature type="transmembrane region" description="Helical" evidence="6">
    <location>
        <begin position="62"/>
        <end position="83"/>
    </location>
</feature>
<dbReference type="STRING" id="1230097.A0A423VE44"/>
<keyword evidence="9" id="KW-1185">Reference proteome</keyword>
<dbReference type="InterPro" id="IPR052337">
    <property type="entry name" value="SAT4-like"/>
</dbReference>
<feature type="transmembrane region" description="Helical" evidence="6">
    <location>
        <begin position="174"/>
        <end position="193"/>
    </location>
</feature>
<dbReference type="InParanoid" id="A0A423VE44"/>
<feature type="domain" description="Rhodopsin" evidence="7">
    <location>
        <begin position="23"/>
        <end position="233"/>
    </location>
</feature>
<protein>
    <recommendedName>
        <fullName evidence="7">Rhodopsin domain-containing protein</fullName>
    </recommendedName>
</protein>
<sequence>MAAIASDYLANMLEPEKFAAAIFGVTIAFTLLSTNAVGLRIWARRQHFSHDDGLMCTALYLFLWQIFYATDLVFIKASILTALKRVDKERRYAYILWGLIVLVSLLSIAAIITLLARCRPIQASWTSDGNCIDSDSFVALAKTAYVFDVLSDLAMATISTLLLWAPEMRLGSKVMTGSAMGLGVVASIASVLRTVYTDAYSSDANYLYNTGKIVLWTVVECGMGIIAGSLPMLGLFSGHRNTDKKCEELELEYGQYGTKRMDTETAASSK</sequence>
<dbReference type="EMBL" id="LKEB01000109">
    <property type="protein sequence ID" value="ROV89074.1"/>
    <property type="molecule type" value="Genomic_DNA"/>
</dbReference>
<evidence type="ECO:0000256" key="5">
    <source>
        <dbReference type="ARBA" id="ARBA00038359"/>
    </source>
</evidence>
<comment type="subcellular location">
    <subcellularLocation>
        <location evidence="1">Membrane</location>
        <topology evidence="1">Multi-pass membrane protein</topology>
    </subcellularLocation>
</comment>
<dbReference type="PANTHER" id="PTHR33048:SF15">
    <property type="entry name" value="INTEGRAL MEMBRANE PROTEIN"/>
    <property type="match status" value="1"/>
</dbReference>
<comment type="caution">
    <text evidence="8">The sequence shown here is derived from an EMBL/GenBank/DDBJ whole genome shotgun (WGS) entry which is preliminary data.</text>
</comment>
<keyword evidence="3 6" id="KW-1133">Transmembrane helix</keyword>
<name>A0A423VE44_9PEZI</name>
<dbReference type="PANTHER" id="PTHR33048">
    <property type="entry name" value="PTH11-LIKE INTEGRAL MEMBRANE PROTEIN (AFU_ORTHOLOGUE AFUA_5G11245)"/>
    <property type="match status" value="1"/>
</dbReference>
<evidence type="ECO:0000256" key="2">
    <source>
        <dbReference type="ARBA" id="ARBA00022692"/>
    </source>
</evidence>
<gene>
    <name evidence="8" type="ORF">VPNG_10060</name>
</gene>
<evidence type="ECO:0000256" key="3">
    <source>
        <dbReference type="ARBA" id="ARBA00022989"/>
    </source>
</evidence>
<dbReference type="GO" id="GO:0016020">
    <property type="term" value="C:membrane"/>
    <property type="evidence" value="ECO:0007669"/>
    <property type="project" value="UniProtKB-SubCell"/>
</dbReference>
<accession>A0A423VE44</accession>
<dbReference type="Proteomes" id="UP000285146">
    <property type="component" value="Unassembled WGS sequence"/>
</dbReference>
<keyword evidence="4 6" id="KW-0472">Membrane</keyword>
<evidence type="ECO:0000256" key="6">
    <source>
        <dbReference type="SAM" id="Phobius"/>
    </source>
</evidence>
<feature type="transmembrane region" description="Helical" evidence="6">
    <location>
        <begin position="18"/>
        <end position="42"/>
    </location>
</feature>
<dbReference type="OrthoDB" id="3897607at2759"/>
<comment type="similarity">
    <text evidence="5">Belongs to the SAT4 family.</text>
</comment>
<evidence type="ECO:0000256" key="4">
    <source>
        <dbReference type="ARBA" id="ARBA00023136"/>
    </source>
</evidence>
<evidence type="ECO:0000313" key="8">
    <source>
        <dbReference type="EMBL" id="ROV89074.1"/>
    </source>
</evidence>
<reference evidence="8 9" key="1">
    <citation type="submission" date="2015-09" db="EMBL/GenBank/DDBJ databases">
        <title>Host preference determinants of Valsa canker pathogens revealed by comparative genomics.</title>
        <authorList>
            <person name="Yin Z."/>
            <person name="Huang L."/>
        </authorList>
    </citation>
    <scope>NUCLEOTIDE SEQUENCE [LARGE SCALE GENOMIC DNA]</scope>
    <source>
        <strain evidence="8 9">SXYLt</strain>
    </source>
</reference>
<dbReference type="InterPro" id="IPR049326">
    <property type="entry name" value="Rhodopsin_dom_fungi"/>
</dbReference>
<evidence type="ECO:0000259" key="7">
    <source>
        <dbReference type="Pfam" id="PF20684"/>
    </source>
</evidence>